<keyword evidence="5" id="KW-1185">Reference proteome</keyword>
<proteinExistence type="predicted"/>
<feature type="domain" description="Peptidase A1" evidence="3">
    <location>
        <begin position="21"/>
        <end position="389"/>
    </location>
</feature>
<feature type="transmembrane region" description="Helical" evidence="2">
    <location>
        <begin position="411"/>
        <end position="436"/>
    </location>
</feature>
<dbReference type="Pfam" id="PF00026">
    <property type="entry name" value="Asp"/>
    <property type="match status" value="1"/>
</dbReference>
<dbReference type="Gene3D" id="2.40.70.10">
    <property type="entry name" value="Acid Proteases"/>
    <property type="match status" value="2"/>
</dbReference>
<organism evidence="4 5">
    <name type="scientific">Pseudocercospora musae</name>
    <dbReference type="NCBI Taxonomy" id="113226"/>
    <lineage>
        <taxon>Eukaryota</taxon>
        <taxon>Fungi</taxon>
        <taxon>Dikarya</taxon>
        <taxon>Ascomycota</taxon>
        <taxon>Pezizomycotina</taxon>
        <taxon>Dothideomycetes</taxon>
        <taxon>Dothideomycetidae</taxon>
        <taxon>Mycosphaerellales</taxon>
        <taxon>Mycosphaerellaceae</taxon>
        <taxon>Pseudocercospora</taxon>
    </lineage>
</organism>
<dbReference type="Proteomes" id="UP000073492">
    <property type="component" value="Unassembled WGS sequence"/>
</dbReference>
<dbReference type="EMBL" id="LFZO01000157">
    <property type="protein sequence ID" value="KXT12296.1"/>
    <property type="molecule type" value="Genomic_DNA"/>
</dbReference>
<dbReference type="InterPro" id="IPR021109">
    <property type="entry name" value="Peptidase_aspartic_dom_sf"/>
</dbReference>
<accession>A0A139ICG7</accession>
<dbReference type="PROSITE" id="PS51767">
    <property type="entry name" value="PEPTIDASE_A1"/>
    <property type="match status" value="1"/>
</dbReference>
<evidence type="ECO:0000313" key="5">
    <source>
        <dbReference type="Proteomes" id="UP000073492"/>
    </source>
</evidence>
<feature type="compositionally biased region" description="Polar residues" evidence="1">
    <location>
        <begin position="597"/>
        <end position="614"/>
    </location>
</feature>
<feature type="compositionally biased region" description="Polar residues" evidence="1">
    <location>
        <begin position="542"/>
        <end position="560"/>
    </location>
</feature>
<gene>
    <name evidence="4" type="ORF">AC579_5649</name>
</gene>
<keyword evidence="2" id="KW-1133">Transmembrane helix</keyword>
<evidence type="ECO:0000256" key="2">
    <source>
        <dbReference type="SAM" id="Phobius"/>
    </source>
</evidence>
<comment type="caution">
    <text evidence="4">The sequence shown here is derived from an EMBL/GenBank/DDBJ whole genome shotgun (WGS) entry which is preliminary data.</text>
</comment>
<feature type="compositionally biased region" description="Polar residues" evidence="1">
    <location>
        <begin position="509"/>
        <end position="529"/>
    </location>
</feature>
<protein>
    <recommendedName>
        <fullName evidence="3">Peptidase A1 domain-containing protein</fullName>
    </recommendedName>
</protein>
<reference evidence="4 5" key="1">
    <citation type="submission" date="2015-07" db="EMBL/GenBank/DDBJ databases">
        <title>Comparative genomics of the Sigatoka disease complex on banana suggests a link between parallel evolutionary changes in Pseudocercospora fijiensis and Pseudocercospora eumusae and increased virulence on the banana host.</title>
        <authorList>
            <person name="Chang T.-C."/>
            <person name="Salvucci A."/>
            <person name="Crous P.W."/>
            <person name="Stergiopoulos I."/>
        </authorList>
    </citation>
    <scope>NUCLEOTIDE SEQUENCE [LARGE SCALE GENOMIC DNA]</scope>
    <source>
        <strain evidence="4 5">CBS 116634</strain>
    </source>
</reference>
<evidence type="ECO:0000256" key="1">
    <source>
        <dbReference type="SAM" id="MobiDB-lite"/>
    </source>
</evidence>
<dbReference type="SUPFAM" id="SSF50630">
    <property type="entry name" value="Acid proteases"/>
    <property type="match status" value="1"/>
</dbReference>
<dbReference type="AlphaFoldDB" id="A0A139ICG7"/>
<sequence>MVGPVSVQPYNQWLGNDGNWSTIQVQIGTPPHLVNLLPATSVSTIWPIDSQGCLISSDPTLISDPVNCPELRGGLFSSASVNDSSFQAVAASNGDGYLYLPFSKSQQSQGYNGTAIVGTDTVVLTLKSGTPKLSGQTVASNLDVLPYLGMFGLTGYASHVNSTSQADTTKAPLQALKDGGTTSAYSYGYTAGRYYTAEPELLSLTFGGYDANRGAVTEDKAISATFGDDWQRDLVVVITGINIGGASVEGLDGGIHNVFIDSLIPEIWLPESTCQAFERAFNLVWNETLQYYLVNSSQHDQMLEDGKTVTFTLAGNKTEGAPTVDIEMPYNAFDQALQYPLAGIEDASTSYRYFPLKRASGSGQYTLGRTFLQEAYLTADYGNSRFYVSKAKPLDGTALDLRCIGCKKSGLSTGAIVGIAVAAAVVGLMIAAFFFWRWKKKRDIRKLLAELQVTSRASIGGTTIQDDDPHNVEFFKATIPAEEEVKPELDGSAAVPAGFVQYGRHELASNGSVRRTSQQSGLSRGTISPISGRMPSHARNLSYGSSDGQPSPSAGDSPSLGQGVWGVSPHGSPDPEMREVRHHSGGQWYFELPANPRSPQSQRPALDVIQSTNAAPAEPPEVRADPRSPVVPESESRFREDLRE</sequence>
<dbReference type="InterPro" id="IPR033121">
    <property type="entry name" value="PEPTIDASE_A1"/>
</dbReference>
<evidence type="ECO:0000259" key="3">
    <source>
        <dbReference type="PROSITE" id="PS51767"/>
    </source>
</evidence>
<feature type="compositionally biased region" description="Basic and acidic residues" evidence="1">
    <location>
        <begin position="634"/>
        <end position="644"/>
    </location>
</feature>
<keyword evidence="2" id="KW-0812">Transmembrane</keyword>
<name>A0A139ICG7_9PEZI</name>
<keyword evidence="2" id="KW-0472">Membrane</keyword>
<dbReference type="STRING" id="113226.A0A139ICG7"/>
<dbReference type="OrthoDB" id="4074350at2759"/>
<evidence type="ECO:0000313" key="4">
    <source>
        <dbReference type="EMBL" id="KXT12296.1"/>
    </source>
</evidence>
<feature type="region of interest" description="Disordered" evidence="1">
    <location>
        <begin position="509"/>
        <end position="644"/>
    </location>
</feature>